<dbReference type="PROSITE" id="PS51462">
    <property type="entry name" value="NUDIX"/>
    <property type="match status" value="1"/>
</dbReference>
<dbReference type="InterPro" id="IPR029033">
    <property type="entry name" value="His_PPase_superfam"/>
</dbReference>
<accession>A0ABW0NV37</accession>
<evidence type="ECO:0000256" key="3">
    <source>
        <dbReference type="RuleBase" id="RU003476"/>
    </source>
</evidence>
<proteinExistence type="inferred from homology"/>
<evidence type="ECO:0000256" key="2">
    <source>
        <dbReference type="ARBA" id="ARBA00022801"/>
    </source>
</evidence>
<dbReference type="InterPro" id="IPR000086">
    <property type="entry name" value="NUDIX_hydrolase_dom"/>
</dbReference>
<dbReference type="PRINTS" id="PR00502">
    <property type="entry name" value="NUDIXFAMILY"/>
</dbReference>
<dbReference type="Gene3D" id="3.90.79.10">
    <property type="entry name" value="Nucleoside Triphosphate Pyrophosphohydrolase"/>
    <property type="match status" value="1"/>
</dbReference>
<sequence>MSPAVVAGTPVLAAGAVCWRVNRSGEAEVLLVHRTQHRDTSLPKGKVDPGETLPETAVREIAEETGLVVGLGTPLGVVEYQLPNGRDKVVYYWAAEVGELAIANSTFVSNDEIESLHWMSLAEARERLSYRHDVDIVERFAELHAQGRARTFAIVALRHGKAVPAQSWDGPDATRPLLQRGVDQALSVAPGIAAYRPAKLLSSTAERCRQTIAPTARVTGLEVKEKAEISQDAYDAGGAAIGRIIAKRLRKRVTTVLCSHGPVLPQIIHAVMQATGTADSGKLQRAAALATGEYAVLHIPIDHPESGLVAVEVHGPTA</sequence>
<evidence type="ECO:0000313" key="6">
    <source>
        <dbReference type="Proteomes" id="UP001596039"/>
    </source>
</evidence>
<reference evidence="6" key="1">
    <citation type="journal article" date="2019" name="Int. J. Syst. Evol. Microbiol.">
        <title>The Global Catalogue of Microorganisms (GCM) 10K type strain sequencing project: providing services to taxonomists for standard genome sequencing and annotation.</title>
        <authorList>
            <consortium name="The Broad Institute Genomics Platform"/>
            <consortium name="The Broad Institute Genome Sequencing Center for Infectious Disease"/>
            <person name="Wu L."/>
            <person name="Ma J."/>
        </authorList>
    </citation>
    <scope>NUCLEOTIDE SEQUENCE [LARGE SCALE GENOMIC DNA]</scope>
    <source>
        <strain evidence="6">CGMCC 4.6997</strain>
    </source>
</reference>
<feature type="domain" description="Nudix hydrolase" evidence="4">
    <location>
        <begin position="11"/>
        <end position="142"/>
    </location>
</feature>
<dbReference type="PROSITE" id="PS00893">
    <property type="entry name" value="NUDIX_BOX"/>
    <property type="match status" value="1"/>
</dbReference>
<gene>
    <name evidence="5" type="ORF">ACFPJ4_12860</name>
</gene>
<dbReference type="InterPro" id="IPR020084">
    <property type="entry name" value="NUDIX_hydrolase_CS"/>
</dbReference>
<dbReference type="EMBL" id="JBHSMG010000003">
    <property type="protein sequence ID" value="MFC5503132.1"/>
    <property type="molecule type" value="Genomic_DNA"/>
</dbReference>
<dbReference type="Proteomes" id="UP001596039">
    <property type="component" value="Unassembled WGS sequence"/>
</dbReference>
<organism evidence="5 6">
    <name type="scientific">Lysinimonas soli</name>
    <dbReference type="NCBI Taxonomy" id="1074233"/>
    <lineage>
        <taxon>Bacteria</taxon>
        <taxon>Bacillati</taxon>
        <taxon>Actinomycetota</taxon>
        <taxon>Actinomycetes</taxon>
        <taxon>Micrococcales</taxon>
        <taxon>Microbacteriaceae</taxon>
        <taxon>Lysinimonas</taxon>
    </lineage>
</organism>
<dbReference type="InterPro" id="IPR051325">
    <property type="entry name" value="Nudix_hydrolase_domain"/>
</dbReference>
<dbReference type="InterPro" id="IPR013078">
    <property type="entry name" value="His_Pase_superF_clade-1"/>
</dbReference>
<dbReference type="SUPFAM" id="SSF53254">
    <property type="entry name" value="Phosphoglycerate mutase-like"/>
    <property type="match status" value="1"/>
</dbReference>
<evidence type="ECO:0000313" key="5">
    <source>
        <dbReference type="EMBL" id="MFC5503132.1"/>
    </source>
</evidence>
<name>A0ABW0NV37_9MICO</name>
<dbReference type="RefSeq" id="WP_386740844.1">
    <property type="nucleotide sequence ID" value="NZ_JBHSMG010000003.1"/>
</dbReference>
<protein>
    <submittedName>
        <fullName evidence="5">NUDIX domain-containing protein</fullName>
    </submittedName>
</protein>
<comment type="similarity">
    <text evidence="1 3">Belongs to the Nudix hydrolase family.</text>
</comment>
<dbReference type="CDD" id="cd03673">
    <property type="entry name" value="NUDIX_Ap6A_hydrolase"/>
    <property type="match status" value="1"/>
</dbReference>
<dbReference type="PANTHER" id="PTHR21340:SF0">
    <property type="entry name" value="BIS(5'-NUCLEOSYL)-TETRAPHOSPHATASE [ASYMMETRICAL]"/>
    <property type="match status" value="1"/>
</dbReference>
<dbReference type="SUPFAM" id="SSF55811">
    <property type="entry name" value="Nudix"/>
    <property type="match status" value="1"/>
</dbReference>
<evidence type="ECO:0000259" key="4">
    <source>
        <dbReference type="PROSITE" id="PS51462"/>
    </source>
</evidence>
<dbReference type="Pfam" id="PF00293">
    <property type="entry name" value="NUDIX"/>
    <property type="match status" value="1"/>
</dbReference>
<comment type="caution">
    <text evidence="5">The sequence shown here is derived from an EMBL/GenBank/DDBJ whole genome shotgun (WGS) entry which is preliminary data.</text>
</comment>
<dbReference type="Gene3D" id="3.40.50.1240">
    <property type="entry name" value="Phosphoglycerate mutase-like"/>
    <property type="match status" value="1"/>
</dbReference>
<evidence type="ECO:0000256" key="1">
    <source>
        <dbReference type="ARBA" id="ARBA00005582"/>
    </source>
</evidence>
<dbReference type="InterPro" id="IPR020476">
    <property type="entry name" value="Nudix_hydrolase"/>
</dbReference>
<keyword evidence="6" id="KW-1185">Reference proteome</keyword>
<dbReference type="PANTHER" id="PTHR21340">
    <property type="entry name" value="DIADENOSINE 5,5-P1,P4-TETRAPHOSPHATE PYROPHOSPHOHYDROLASE MUTT"/>
    <property type="match status" value="1"/>
</dbReference>
<keyword evidence="2 3" id="KW-0378">Hydrolase</keyword>
<dbReference type="Pfam" id="PF00300">
    <property type="entry name" value="His_Phos_1"/>
    <property type="match status" value="1"/>
</dbReference>
<dbReference type="InterPro" id="IPR015797">
    <property type="entry name" value="NUDIX_hydrolase-like_dom_sf"/>
</dbReference>
<dbReference type="SMART" id="SM00855">
    <property type="entry name" value="PGAM"/>
    <property type="match status" value="1"/>
</dbReference>